<dbReference type="PANTHER" id="PTHR45527">
    <property type="entry name" value="NONRIBOSOMAL PEPTIDE SYNTHETASE"/>
    <property type="match status" value="1"/>
</dbReference>
<dbReference type="InterPro" id="IPR029058">
    <property type="entry name" value="AB_hydrolase_fold"/>
</dbReference>
<evidence type="ECO:0000313" key="6">
    <source>
        <dbReference type="Proteomes" id="UP001595891"/>
    </source>
</evidence>
<dbReference type="Proteomes" id="UP001595891">
    <property type="component" value="Unassembled WGS sequence"/>
</dbReference>
<dbReference type="Pfam" id="PF13193">
    <property type="entry name" value="AMP-binding_C"/>
    <property type="match status" value="1"/>
</dbReference>
<dbReference type="Gene3D" id="3.40.50.980">
    <property type="match status" value="2"/>
</dbReference>
<gene>
    <name evidence="5" type="ORF">ACFO8L_32250</name>
</gene>
<keyword evidence="6" id="KW-1185">Reference proteome</keyword>
<dbReference type="Gene3D" id="2.30.38.10">
    <property type="entry name" value="Luciferase, Domain 3"/>
    <property type="match status" value="1"/>
</dbReference>
<protein>
    <submittedName>
        <fullName evidence="5">Amino acid adenylation domain-containing protein</fullName>
    </submittedName>
</protein>
<dbReference type="Gene3D" id="3.30.300.30">
    <property type="match status" value="1"/>
</dbReference>
<feature type="domain" description="Carrier" evidence="4">
    <location>
        <begin position="975"/>
        <end position="1050"/>
    </location>
</feature>
<evidence type="ECO:0000259" key="4">
    <source>
        <dbReference type="PROSITE" id="PS50075"/>
    </source>
</evidence>
<dbReference type="InterPro" id="IPR010071">
    <property type="entry name" value="AA_adenyl_dom"/>
</dbReference>
<dbReference type="PROSITE" id="PS50075">
    <property type="entry name" value="CARRIER"/>
    <property type="match status" value="1"/>
</dbReference>
<proteinExistence type="predicted"/>
<dbReference type="Gene3D" id="3.30.559.10">
    <property type="entry name" value="Chloramphenicol acetyltransferase-like domain"/>
    <property type="match status" value="1"/>
</dbReference>
<dbReference type="SUPFAM" id="SSF52777">
    <property type="entry name" value="CoA-dependent acyltransferases"/>
    <property type="match status" value="2"/>
</dbReference>
<dbReference type="Gene3D" id="3.40.50.1820">
    <property type="entry name" value="alpha/beta hydrolase"/>
    <property type="match status" value="1"/>
</dbReference>
<dbReference type="Pfam" id="PF00550">
    <property type="entry name" value="PP-binding"/>
    <property type="match status" value="1"/>
</dbReference>
<dbReference type="RefSeq" id="WP_380708131.1">
    <property type="nucleotide sequence ID" value="NZ_JBHSFN010000026.1"/>
</dbReference>
<comment type="cofactor">
    <cofactor evidence="1">
        <name>pantetheine 4'-phosphate</name>
        <dbReference type="ChEBI" id="CHEBI:47942"/>
    </cofactor>
</comment>
<dbReference type="InterPro" id="IPR000873">
    <property type="entry name" value="AMP-dep_synth/lig_dom"/>
</dbReference>
<dbReference type="SUPFAM" id="SSF47336">
    <property type="entry name" value="ACP-like"/>
    <property type="match status" value="1"/>
</dbReference>
<dbReference type="NCBIfam" id="TIGR01733">
    <property type="entry name" value="AA-adenyl-dom"/>
    <property type="match status" value="1"/>
</dbReference>
<dbReference type="CDD" id="cd05930">
    <property type="entry name" value="A_NRPS"/>
    <property type="match status" value="1"/>
</dbReference>
<dbReference type="SUPFAM" id="SSF56801">
    <property type="entry name" value="Acetyl-CoA synthetase-like"/>
    <property type="match status" value="1"/>
</dbReference>
<name>A0ABV9EM97_9ACTN</name>
<keyword evidence="2" id="KW-0596">Phosphopantetheine</keyword>
<evidence type="ECO:0000256" key="3">
    <source>
        <dbReference type="ARBA" id="ARBA00022553"/>
    </source>
</evidence>
<dbReference type="InterPro" id="IPR020845">
    <property type="entry name" value="AMP-binding_CS"/>
</dbReference>
<dbReference type="CDD" id="cd19531">
    <property type="entry name" value="LCL_NRPS-like"/>
    <property type="match status" value="1"/>
</dbReference>
<dbReference type="InterPro" id="IPR023213">
    <property type="entry name" value="CAT-like_dom_sf"/>
</dbReference>
<sequence>MTRRYVFPASFAQERLWFLSRLEPGVPVQNLNMRIDLPGDLDPGRLRLALAGVAGRHETLRTALAVEDGGLVQVVEVEPRVTLPVTDLTAGDRVPEGRREEALTDGDGTSSAWREEAFAELAAQEAAAPFELDGGPLWRAHLVRVAGDDWRLVLVVHHAVFDARSGAILAGELTEIYDAIGQDRPPDLPALPIQYADYAAWQRERLAGGTLAGLVGHWERRLDGIPADLGLPRDRPRPARRTYAGAEYHQDLPGDLAAGLEAMARGRGATLFMVLLAGFTAVLSRFTGRYDVVVGSPVAGRDLPEVEPLIGMFVNMLVLRTDLGGDPAFTELLDRVRATVVDALDHAEVPFDRLVEALRPHRDPSTPPIYQVGFNLLPLAGRHQFSNGTAQLDLTMDVIRTGDGIGVWVEYSTELFDEETVARLVTAYRVLLTAAVADPGRRLSELPVMTDGERRRLLAETNATGAPYPGLPLHELVTGQARRTPGATAVRAADGTELTYAELDERSAALARTLRARGVTGESCVAVCLPRDAGLIVALLAVLRAGACYLPLDPAYPRERLKYILDDSGARLILTHPSLHPHLPPGGPPRFHPDTPEPTVLVESSLTAGSLKPLPEVSQDRLAYIIYTSGSTGRPKGVEVPHRGVVNLVTDVAREQGGGDVLLLTSLSFDIAALEIFTPLLTGGTLVVAPDEAVKTPKEVRVAAEQADLVQLTPSVAEMLLGELPHGLPRIICGGEPLPADLARRLLDITPGLWNFYGPTETTVWSTRMRITRETGPVGIGTPVANTQVYVVDRDLRPVPPGVAGELLIGGDGVARGYHGRPALTAERFVPDPFGVPGGRLYRTGDLVRWRTGDVLEFLGRLDDQVKVRGVRIEPDEVAAVLGEHLSVRRAAVMVRDDAPGGRGLVAYITWTPPDTHDHAEVVARLREHLRPRVTDAMIPVAFVLMDDFPVLPSGKLDRAALPPPAEGHAPSSVPPRTPMEETLAAVWCELLGRERVGVTDDFFVLGGHSLLVVNLIGRIAEEFGVELPLRRCFDATTVEEQALAVLEAGLTDAGLLDLLAEEEQ</sequence>
<dbReference type="InterPro" id="IPR020806">
    <property type="entry name" value="PKS_PP-bd"/>
</dbReference>
<dbReference type="Pfam" id="PF00668">
    <property type="entry name" value="Condensation"/>
    <property type="match status" value="1"/>
</dbReference>
<dbReference type="EMBL" id="JBHSFN010000026">
    <property type="protein sequence ID" value="MFC4590807.1"/>
    <property type="molecule type" value="Genomic_DNA"/>
</dbReference>
<dbReference type="PROSITE" id="PS00455">
    <property type="entry name" value="AMP_BINDING"/>
    <property type="match status" value="1"/>
</dbReference>
<evidence type="ECO:0000256" key="2">
    <source>
        <dbReference type="ARBA" id="ARBA00022450"/>
    </source>
</evidence>
<organism evidence="5 6">
    <name type="scientific">Sphaerisporangium corydalis</name>
    <dbReference type="NCBI Taxonomy" id="1441875"/>
    <lineage>
        <taxon>Bacteria</taxon>
        <taxon>Bacillati</taxon>
        <taxon>Actinomycetota</taxon>
        <taxon>Actinomycetes</taxon>
        <taxon>Streptosporangiales</taxon>
        <taxon>Streptosporangiaceae</taxon>
        <taxon>Sphaerisporangium</taxon>
    </lineage>
</organism>
<evidence type="ECO:0000313" key="5">
    <source>
        <dbReference type="EMBL" id="MFC4590807.1"/>
    </source>
</evidence>
<dbReference type="InterPro" id="IPR025110">
    <property type="entry name" value="AMP-bd_C"/>
</dbReference>
<dbReference type="Pfam" id="PF00501">
    <property type="entry name" value="AMP-binding"/>
    <property type="match status" value="1"/>
</dbReference>
<dbReference type="InterPro" id="IPR045851">
    <property type="entry name" value="AMP-bd_C_sf"/>
</dbReference>
<dbReference type="Gene3D" id="3.30.559.30">
    <property type="entry name" value="Nonribosomal peptide synthetase, condensation domain"/>
    <property type="match status" value="1"/>
</dbReference>
<reference evidence="6" key="1">
    <citation type="journal article" date="2019" name="Int. J. Syst. Evol. Microbiol.">
        <title>The Global Catalogue of Microorganisms (GCM) 10K type strain sequencing project: providing services to taxonomists for standard genome sequencing and annotation.</title>
        <authorList>
            <consortium name="The Broad Institute Genomics Platform"/>
            <consortium name="The Broad Institute Genome Sequencing Center for Infectious Disease"/>
            <person name="Wu L."/>
            <person name="Ma J."/>
        </authorList>
    </citation>
    <scope>NUCLEOTIDE SEQUENCE [LARGE SCALE GENOMIC DNA]</scope>
    <source>
        <strain evidence="6">CCUG 49560</strain>
    </source>
</reference>
<keyword evidence="3" id="KW-0597">Phosphoprotein</keyword>
<dbReference type="InterPro" id="IPR036736">
    <property type="entry name" value="ACP-like_sf"/>
</dbReference>
<comment type="caution">
    <text evidence="5">The sequence shown here is derived from an EMBL/GenBank/DDBJ whole genome shotgun (WGS) entry which is preliminary data.</text>
</comment>
<dbReference type="InterPro" id="IPR009081">
    <property type="entry name" value="PP-bd_ACP"/>
</dbReference>
<dbReference type="PANTHER" id="PTHR45527:SF1">
    <property type="entry name" value="FATTY ACID SYNTHASE"/>
    <property type="match status" value="1"/>
</dbReference>
<dbReference type="SMART" id="SM00823">
    <property type="entry name" value="PKS_PP"/>
    <property type="match status" value="1"/>
</dbReference>
<accession>A0ABV9EM97</accession>
<evidence type="ECO:0000256" key="1">
    <source>
        <dbReference type="ARBA" id="ARBA00001957"/>
    </source>
</evidence>
<dbReference type="InterPro" id="IPR001242">
    <property type="entry name" value="Condensation_dom"/>
</dbReference>